<organism evidence="3 4">
    <name type="scientific">Micromonospora viridifaciens</name>
    <dbReference type="NCBI Taxonomy" id="1881"/>
    <lineage>
        <taxon>Bacteria</taxon>
        <taxon>Bacillati</taxon>
        <taxon>Actinomycetota</taxon>
        <taxon>Actinomycetes</taxon>
        <taxon>Micromonosporales</taxon>
        <taxon>Micromonosporaceae</taxon>
        <taxon>Micromonospora</taxon>
    </lineage>
</organism>
<dbReference type="Gene3D" id="3.30.300.30">
    <property type="match status" value="1"/>
</dbReference>
<dbReference type="NCBIfam" id="NF005850">
    <property type="entry name" value="PRK07768.1"/>
    <property type="match status" value="1"/>
</dbReference>
<dbReference type="SUPFAM" id="SSF56801">
    <property type="entry name" value="Acetyl-CoA synthetase-like"/>
    <property type="match status" value="1"/>
</dbReference>
<gene>
    <name evidence="3" type="ORF">GA0074695_2871</name>
</gene>
<dbReference type="EMBL" id="LT607411">
    <property type="protein sequence ID" value="SCF01434.1"/>
    <property type="molecule type" value="Genomic_DNA"/>
</dbReference>
<dbReference type="PANTHER" id="PTHR22754:SF32">
    <property type="entry name" value="DISCO-INTERACTING PROTEIN 2"/>
    <property type="match status" value="1"/>
</dbReference>
<accession>A0A1C4WZ58</accession>
<dbReference type="Pfam" id="PF00501">
    <property type="entry name" value="AMP-binding"/>
    <property type="match status" value="1"/>
</dbReference>
<dbReference type="GO" id="GO:0070566">
    <property type="term" value="F:adenylyltransferase activity"/>
    <property type="evidence" value="ECO:0007669"/>
    <property type="project" value="TreeGrafter"/>
</dbReference>
<evidence type="ECO:0000259" key="2">
    <source>
        <dbReference type="Pfam" id="PF00501"/>
    </source>
</evidence>
<sequence>MITGAPTSPVRRSWGQLHEAARRTAAALVADGLAPRQAVAVLAGDPAEVARVAQGTWLAGGSVTMLHQPTPRTDLAVWRDDTLRVLRMIDARLVLVGAPFEAMAGVLREQGIPHRMIDDLDSDRELRVVPAAEDDIALLQLTSGSTAEPKAVRITHRNLHANLLDSSTHLECDENDVLVSWLPLFHDMGMVGCLLLPMFTGIDLVMVTPAEFLGRPMVWAELMSRYGGTITAAPNFAYAILTRQLARADAGSLDLSRLKTLCNGAEPIDPSTVEAFVAAGARFGLRPEAVNCCYGAAESALVISLSALSDPMLLDTVDALELEKNRRAVPVRDDHPTGVRRLPLLGAALPSVVVRVVDESGAELGDREVGRVQLRGDSVTTGYLTEDGPAPALDDDGWLDIGDEGYLVDGQIVICGRRKDVIIMGGRNIYPTDIERAAAGVDGVRDGNVAAVRLMAGDGVARESFAVLVESRLVGDLAAERALADAVANRIVADVDARPAEVVVLPPGSLPKTPSGKLRRAAARALISR</sequence>
<dbReference type="Proteomes" id="UP000198242">
    <property type="component" value="Chromosome I"/>
</dbReference>
<evidence type="ECO:0000313" key="3">
    <source>
        <dbReference type="EMBL" id="SCF01434.1"/>
    </source>
</evidence>
<keyword evidence="4" id="KW-1185">Reference proteome</keyword>
<dbReference type="PANTHER" id="PTHR22754">
    <property type="entry name" value="DISCO-INTERACTING PROTEIN 2 DIP2 -RELATED"/>
    <property type="match status" value="1"/>
</dbReference>
<dbReference type="GO" id="GO:0005886">
    <property type="term" value="C:plasma membrane"/>
    <property type="evidence" value="ECO:0007669"/>
    <property type="project" value="TreeGrafter"/>
</dbReference>
<protein>
    <submittedName>
        <fullName evidence="3">Fatty-acyl-CoA synthase</fullName>
    </submittedName>
</protein>
<evidence type="ECO:0000256" key="1">
    <source>
        <dbReference type="ARBA" id="ARBA00006432"/>
    </source>
</evidence>
<dbReference type="InterPro" id="IPR045851">
    <property type="entry name" value="AMP-bd_C_sf"/>
</dbReference>
<dbReference type="InterPro" id="IPR000873">
    <property type="entry name" value="AMP-dep_synth/lig_dom"/>
</dbReference>
<proteinExistence type="inferred from homology"/>
<dbReference type="Gene3D" id="3.40.50.12780">
    <property type="entry name" value="N-terminal domain of ligase-like"/>
    <property type="match status" value="1"/>
</dbReference>
<name>A0A1C4WZ58_MICVI</name>
<dbReference type="AlphaFoldDB" id="A0A1C4WZ58"/>
<dbReference type="InterPro" id="IPR042099">
    <property type="entry name" value="ANL_N_sf"/>
</dbReference>
<evidence type="ECO:0000313" key="4">
    <source>
        <dbReference type="Proteomes" id="UP000198242"/>
    </source>
</evidence>
<reference evidence="4" key="1">
    <citation type="submission" date="2016-06" db="EMBL/GenBank/DDBJ databases">
        <authorList>
            <person name="Varghese N."/>
            <person name="Submissions Spin"/>
        </authorList>
    </citation>
    <scope>NUCLEOTIDE SEQUENCE [LARGE SCALE GENOMIC DNA]</scope>
    <source>
        <strain evidence="4">DSM 43909</strain>
    </source>
</reference>
<feature type="domain" description="AMP-dependent synthetase/ligase" evidence="2">
    <location>
        <begin position="11"/>
        <end position="384"/>
    </location>
</feature>
<comment type="similarity">
    <text evidence="1">Belongs to the ATP-dependent AMP-binding enzyme family.</text>
</comment>
<dbReference type="GO" id="GO:0006633">
    <property type="term" value="P:fatty acid biosynthetic process"/>
    <property type="evidence" value="ECO:0007669"/>
    <property type="project" value="TreeGrafter"/>
</dbReference>